<feature type="domain" description="Thioredoxin" evidence="1">
    <location>
        <begin position="348"/>
        <end position="495"/>
    </location>
</feature>
<protein>
    <submittedName>
        <fullName evidence="2">Thioredoxin-like</fullName>
    </submittedName>
</protein>
<evidence type="ECO:0000313" key="2">
    <source>
        <dbReference type="EMBL" id="SEM74515.1"/>
    </source>
</evidence>
<accession>A0A1H8AV00</accession>
<gene>
    <name evidence="2" type="ORF">SAMN05192574_101675</name>
</gene>
<dbReference type="InterPro" id="IPR050553">
    <property type="entry name" value="Thioredoxin_ResA/DsbE_sf"/>
</dbReference>
<dbReference type="Pfam" id="PF13905">
    <property type="entry name" value="Thioredoxin_8"/>
    <property type="match status" value="1"/>
</dbReference>
<organism evidence="2 3">
    <name type="scientific">Mucilaginibacter gossypiicola</name>
    <dbReference type="NCBI Taxonomy" id="551995"/>
    <lineage>
        <taxon>Bacteria</taxon>
        <taxon>Pseudomonadati</taxon>
        <taxon>Bacteroidota</taxon>
        <taxon>Sphingobacteriia</taxon>
        <taxon>Sphingobacteriales</taxon>
        <taxon>Sphingobacteriaceae</taxon>
        <taxon>Mucilaginibacter</taxon>
    </lineage>
</organism>
<dbReference type="PANTHER" id="PTHR42852">
    <property type="entry name" value="THIOL:DISULFIDE INTERCHANGE PROTEIN DSBE"/>
    <property type="match status" value="1"/>
</dbReference>
<dbReference type="STRING" id="551995.SAMN05192574_101675"/>
<dbReference type="Gene3D" id="3.40.30.10">
    <property type="entry name" value="Glutaredoxin"/>
    <property type="match status" value="1"/>
</dbReference>
<evidence type="ECO:0000313" key="3">
    <source>
        <dbReference type="Proteomes" id="UP000198942"/>
    </source>
</evidence>
<evidence type="ECO:0000259" key="1">
    <source>
        <dbReference type="PROSITE" id="PS51352"/>
    </source>
</evidence>
<dbReference type="InterPro" id="IPR036249">
    <property type="entry name" value="Thioredoxin-like_sf"/>
</dbReference>
<keyword evidence="3" id="KW-1185">Reference proteome</keyword>
<reference evidence="3" key="1">
    <citation type="submission" date="2016-10" db="EMBL/GenBank/DDBJ databases">
        <authorList>
            <person name="Varghese N."/>
            <person name="Submissions S."/>
        </authorList>
    </citation>
    <scope>NUCLEOTIDE SEQUENCE [LARGE SCALE GENOMIC DNA]</scope>
    <source>
        <strain evidence="3">Gh-48</strain>
    </source>
</reference>
<dbReference type="SUPFAM" id="SSF52833">
    <property type="entry name" value="Thioredoxin-like"/>
    <property type="match status" value="1"/>
</dbReference>
<dbReference type="PANTHER" id="PTHR42852:SF13">
    <property type="entry name" value="PROTEIN DIPZ"/>
    <property type="match status" value="1"/>
</dbReference>
<dbReference type="PROSITE" id="PS51352">
    <property type="entry name" value="THIOREDOXIN_2"/>
    <property type="match status" value="1"/>
</dbReference>
<proteinExistence type="predicted"/>
<dbReference type="CDD" id="cd02966">
    <property type="entry name" value="TlpA_like_family"/>
    <property type="match status" value="1"/>
</dbReference>
<dbReference type="Proteomes" id="UP000198942">
    <property type="component" value="Unassembled WGS sequence"/>
</dbReference>
<dbReference type="AlphaFoldDB" id="A0A1H8AV00"/>
<dbReference type="EMBL" id="FOCL01000001">
    <property type="protein sequence ID" value="SEM74515.1"/>
    <property type="molecule type" value="Genomic_DNA"/>
</dbReference>
<sequence>MPLSAFSIDICNAKKRQLVEISVKYPEAENGNQLRLSISTNTPIFNLAGTTEFKDIVADADYKGHYRFYIDLTQKQKEAGLYISIVDLNNGTGKKIKGNRTFAILSNYYAQSRDSITIKIARKPKYGSGSAVVDNYQIRFKGKGALKYELRAGIDSIKQSKDLANDYLNADLTYNMRNGFNAIRDELSTKLSHFSKQIDDQALEELRLHAFYSVKSTELAIINNAVSRQFRQASVASRLKFAEQLDRCDTVKWSSFRRKSLYNSYDFWVAELEKYRTVSLLCSGKSTPDSTAKYFRSISDKMIKERIALISANYFSASMMDREAYLRSISPLITTAEGKEQLDKLWKISIGQVAYNFSLKDMNGKNVTLNQFKGKIVFMDFWYTGCANCINYFNNALANVEEEFKGRSDVIFVSVSIDKNEIQWKKSVRSNKYTSANVVNLYTNGQGMSNETIRYYDIHSFPSIFIIDKNQKIFKTGDSLRDKSALITAINMAANQ</sequence>
<dbReference type="InterPro" id="IPR013766">
    <property type="entry name" value="Thioredoxin_domain"/>
</dbReference>
<dbReference type="InterPro" id="IPR012336">
    <property type="entry name" value="Thioredoxin-like_fold"/>
</dbReference>
<name>A0A1H8AV00_9SPHI</name>